<dbReference type="EMBL" id="FZOC01000004">
    <property type="protein sequence ID" value="SNR99668.1"/>
    <property type="molecule type" value="Genomic_DNA"/>
</dbReference>
<proteinExistence type="predicted"/>
<accession>A0A239AXG1</accession>
<dbReference type="Proteomes" id="UP000198324">
    <property type="component" value="Unassembled WGS sequence"/>
</dbReference>
<keyword evidence="2" id="KW-1185">Reference proteome</keyword>
<gene>
    <name evidence="1" type="ORF">SAMN04488503_2251</name>
</gene>
<dbReference type="OrthoDB" id="6169388at2"/>
<name>A0A239AXG1_9BACT</name>
<organism evidence="1 2">
    <name type="scientific">Humidesulfovibrio mexicanus</name>
    <dbReference type="NCBI Taxonomy" id="147047"/>
    <lineage>
        <taxon>Bacteria</taxon>
        <taxon>Pseudomonadati</taxon>
        <taxon>Thermodesulfobacteriota</taxon>
        <taxon>Desulfovibrionia</taxon>
        <taxon>Desulfovibrionales</taxon>
        <taxon>Desulfovibrionaceae</taxon>
        <taxon>Humidesulfovibrio</taxon>
    </lineage>
</organism>
<reference evidence="1 2" key="1">
    <citation type="submission" date="2017-06" db="EMBL/GenBank/DDBJ databases">
        <authorList>
            <person name="Kim H.J."/>
            <person name="Triplett B.A."/>
        </authorList>
    </citation>
    <scope>NUCLEOTIDE SEQUENCE [LARGE SCALE GENOMIC DNA]</scope>
    <source>
        <strain evidence="1 2">DSM 13116</strain>
    </source>
</reference>
<dbReference type="RefSeq" id="WP_089274456.1">
    <property type="nucleotide sequence ID" value="NZ_FZOC01000004.1"/>
</dbReference>
<protein>
    <submittedName>
        <fullName evidence="1">Uncharacterized protein</fullName>
    </submittedName>
</protein>
<evidence type="ECO:0000313" key="2">
    <source>
        <dbReference type="Proteomes" id="UP000198324"/>
    </source>
</evidence>
<sequence>MCNCIAEVTKKLREHYDGKFKKPIESLQLQTYIDFNSGRLGTYTEVKIALVDQKKVETASLVHTFCPFCGVRLREKEA</sequence>
<dbReference type="AlphaFoldDB" id="A0A239AXG1"/>
<evidence type="ECO:0000313" key="1">
    <source>
        <dbReference type="EMBL" id="SNR99668.1"/>
    </source>
</evidence>